<evidence type="ECO:0000256" key="5">
    <source>
        <dbReference type="ARBA" id="ARBA00015611"/>
    </source>
</evidence>
<protein>
    <recommendedName>
        <fullName evidence="5">Aminopeptidase N</fullName>
        <ecNumber evidence="4">3.4.11.2</ecNumber>
    </recommendedName>
</protein>
<feature type="domain" description="Peptidase M1 membrane alanine aminopeptidase" evidence="13">
    <location>
        <begin position="252"/>
        <end position="458"/>
    </location>
</feature>
<evidence type="ECO:0000313" key="16">
    <source>
        <dbReference type="Proteomes" id="UP000249819"/>
    </source>
</evidence>
<evidence type="ECO:0000259" key="14">
    <source>
        <dbReference type="Pfam" id="PF17900"/>
    </source>
</evidence>
<dbReference type="InterPro" id="IPR027268">
    <property type="entry name" value="Peptidase_M4/M1_CTD_sf"/>
</dbReference>
<comment type="cofactor">
    <cofactor evidence="2">
        <name>Zn(2+)</name>
        <dbReference type="ChEBI" id="CHEBI:29105"/>
    </cofactor>
</comment>
<evidence type="ECO:0000256" key="7">
    <source>
        <dbReference type="ARBA" id="ARBA00022670"/>
    </source>
</evidence>
<keyword evidence="12" id="KW-0732">Signal</keyword>
<name>A0A327VKG9_9BACT</name>
<comment type="catalytic activity">
    <reaction evidence="1">
        <text>Release of an N-terminal amino acid, Xaa-|-Yaa- from a peptide, amide or arylamide. Xaa is preferably Ala, but may be most amino acids including Pro (slow action). When a terminal hydrophobic residue is followed by a prolyl residue, the two may be released as an intact Xaa-Pro dipeptide.</text>
        <dbReference type="EC" id="3.4.11.2"/>
    </reaction>
</comment>
<dbReference type="GO" id="GO:0006508">
    <property type="term" value="P:proteolysis"/>
    <property type="evidence" value="ECO:0007669"/>
    <property type="project" value="UniProtKB-KW"/>
</dbReference>
<reference evidence="15 16" key="1">
    <citation type="submission" date="2018-06" db="EMBL/GenBank/DDBJ databases">
        <title>Genomic Encyclopedia of Archaeal and Bacterial Type Strains, Phase II (KMG-II): from individual species to whole genera.</title>
        <authorList>
            <person name="Goeker M."/>
        </authorList>
    </citation>
    <scope>NUCLEOTIDE SEQUENCE [LARGE SCALE GENOMIC DNA]</scope>
    <source>
        <strain evidence="15 16">DSM 29821</strain>
    </source>
</reference>
<dbReference type="GO" id="GO:0070006">
    <property type="term" value="F:metalloaminopeptidase activity"/>
    <property type="evidence" value="ECO:0007669"/>
    <property type="project" value="TreeGrafter"/>
</dbReference>
<accession>A0A327VKG9</accession>
<feature type="chain" id="PRO_5016335348" description="Aminopeptidase N" evidence="12">
    <location>
        <begin position="23"/>
        <end position="851"/>
    </location>
</feature>
<dbReference type="GO" id="GO:0005737">
    <property type="term" value="C:cytoplasm"/>
    <property type="evidence" value="ECO:0007669"/>
    <property type="project" value="TreeGrafter"/>
</dbReference>
<dbReference type="GO" id="GO:0008270">
    <property type="term" value="F:zinc ion binding"/>
    <property type="evidence" value="ECO:0007669"/>
    <property type="project" value="InterPro"/>
</dbReference>
<dbReference type="Gene3D" id="1.10.390.10">
    <property type="entry name" value="Neutral Protease Domain 2"/>
    <property type="match status" value="1"/>
</dbReference>
<keyword evidence="16" id="KW-1185">Reference proteome</keyword>
<evidence type="ECO:0000313" key="15">
    <source>
        <dbReference type="EMBL" id="RAJ73695.1"/>
    </source>
</evidence>
<evidence type="ECO:0000256" key="8">
    <source>
        <dbReference type="ARBA" id="ARBA00022723"/>
    </source>
</evidence>
<dbReference type="Gene3D" id="2.60.40.1730">
    <property type="entry name" value="tricorn interacting facor f3 domain"/>
    <property type="match status" value="1"/>
</dbReference>
<dbReference type="GO" id="GO:0042277">
    <property type="term" value="F:peptide binding"/>
    <property type="evidence" value="ECO:0007669"/>
    <property type="project" value="TreeGrafter"/>
</dbReference>
<dbReference type="InterPro" id="IPR050344">
    <property type="entry name" value="Peptidase_M1_aminopeptidases"/>
</dbReference>
<keyword evidence="8" id="KW-0479">Metal-binding</keyword>
<keyword evidence="6 15" id="KW-0031">Aminopeptidase</keyword>
<keyword evidence="9" id="KW-0378">Hydrolase</keyword>
<dbReference type="SUPFAM" id="SSF55486">
    <property type="entry name" value="Metalloproteases ('zincins'), catalytic domain"/>
    <property type="match status" value="1"/>
</dbReference>
<keyword evidence="11" id="KW-0482">Metalloprotease</keyword>
<dbReference type="CDD" id="cd09602">
    <property type="entry name" value="M1_APN"/>
    <property type="match status" value="1"/>
</dbReference>
<dbReference type="InterPro" id="IPR045357">
    <property type="entry name" value="Aminopeptidase_N-like_N"/>
</dbReference>
<dbReference type="GO" id="GO:0043171">
    <property type="term" value="P:peptide catabolic process"/>
    <property type="evidence" value="ECO:0007669"/>
    <property type="project" value="TreeGrafter"/>
</dbReference>
<organism evidence="15 16">
    <name type="scientific">Chitinophaga dinghuensis</name>
    <dbReference type="NCBI Taxonomy" id="1539050"/>
    <lineage>
        <taxon>Bacteria</taxon>
        <taxon>Pseudomonadati</taxon>
        <taxon>Bacteroidota</taxon>
        <taxon>Chitinophagia</taxon>
        <taxon>Chitinophagales</taxon>
        <taxon>Chitinophagaceae</taxon>
        <taxon>Chitinophaga</taxon>
    </lineage>
</organism>
<evidence type="ECO:0000256" key="9">
    <source>
        <dbReference type="ARBA" id="ARBA00022801"/>
    </source>
</evidence>
<dbReference type="InterPro" id="IPR042097">
    <property type="entry name" value="Aminopeptidase_N-like_N_sf"/>
</dbReference>
<evidence type="ECO:0000256" key="10">
    <source>
        <dbReference type="ARBA" id="ARBA00022833"/>
    </source>
</evidence>
<dbReference type="EMBL" id="QLMA01000012">
    <property type="protein sequence ID" value="RAJ73695.1"/>
    <property type="molecule type" value="Genomic_DNA"/>
</dbReference>
<dbReference type="EC" id="3.4.11.2" evidence="4"/>
<dbReference type="Pfam" id="PF17900">
    <property type="entry name" value="Peptidase_M1_N"/>
    <property type="match status" value="1"/>
</dbReference>
<dbReference type="PRINTS" id="PR00756">
    <property type="entry name" value="ALADIPTASE"/>
</dbReference>
<keyword evidence="7" id="KW-0645">Protease</keyword>
<proteinExistence type="inferred from homology"/>
<dbReference type="PANTHER" id="PTHR11533:SF174">
    <property type="entry name" value="PUROMYCIN-SENSITIVE AMINOPEPTIDASE-RELATED"/>
    <property type="match status" value="1"/>
</dbReference>
<dbReference type="Proteomes" id="UP000249819">
    <property type="component" value="Unassembled WGS sequence"/>
</dbReference>
<feature type="signal peptide" evidence="12">
    <location>
        <begin position="1"/>
        <end position="22"/>
    </location>
</feature>
<evidence type="ECO:0000256" key="12">
    <source>
        <dbReference type="SAM" id="SignalP"/>
    </source>
</evidence>
<feature type="domain" description="Aminopeptidase N-like N-terminal" evidence="14">
    <location>
        <begin position="141"/>
        <end position="211"/>
    </location>
</feature>
<evidence type="ECO:0000256" key="2">
    <source>
        <dbReference type="ARBA" id="ARBA00001947"/>
    </source>
</evidence>
<dbReference type="InterPro" id="IPR014782">
    <property type="entry name" value="Peptidase_M1_dom"/>
</dbReference>
<dbReference type="AlphaFoldDB" id="A0A327VKG9"/>
<dbReference type="SUPFAM" id="SSF63737">
    <property type="entry name" value="Leukotriene A4 hydrolase N-terminal domain"/>
    <property type="match status" value="1"/>
</dbReference>
<dbReference type="GO" id="GO:0005615">
    <property type="term" value="C:extracellular space"/>
    <property type="evidence" value="ECO:0007669"/>
    <property type="project" value="TreeGrafter"/>
</dbReference>
<comment type="similarity">
    <text evidence="3">Belongs to the peptidase M1 family.</text>
</comment>
<evidence type="ECO:0000256" key="3">
    <source>
        <dbReference type="ARBA" id="ARBA00010136"/>
    </source>
</evidence>
<gene>
    <name evidence="15" type="ORF">CLV59_11236</name>
</gene>
<sequence length="851" mass="97376">MSMKIFYKSLICLLAAAPSAFAQPKPVPVTTGVSLELATYRYAVIGDITYTLHFHIPNEKATTIPAKEQLEFTLKETTQPLQLDFKQPVGNITKLVVNSVATQAVMSNEHLLIPTTLLKSGKNTIELEFTAGEGSLNRNAEFLYALFVPDRARFVFPCFDQPDLKAVFQLSLEVPSDWKVLANGWMKDSLPTSSSYTSYRFAPTEKLPTYLFSFTTGKYSMEQQDVNGKPATFLYREKDPGTNIDSIFRLHREAVKFLEQWTGIPYPFQKMGFAAIPDFQFGGMEHPGEVQYKASALFLQNPTKDQLLARTNLISHETAHMWFGDLVTMKWFNDVWMKEVFANFMADKVAEDILGSQQFNMRFLQDHYPRAYNVDRTAGANPIRQQLENLQDAGTMYGDIIYHKAPVMMRQIELLMGKDNFRKGVQEYLHTYAYGNASWNDMITILAKYTKADLHKWNSVWVNQPGRPVFDYQMTTANGKIKQLTITQHPESGEKRLWPQVFDIALVYPGSVKELRVNMNDYSTAIKAATGKEQPDYILFNSSGLGYGLFPSDTAATKSFFRHTGSVWSSSAYLNAYENTLAGRTYKPAELLRIFVTGLSQEKEETNLKLLTNYISTLYWEFTTPEERSRYAPEMENQIWTAMQQQTLTNNKKLLLKAYQDVYTTREAGKRIYDIWEQQKAPMDIKLSEEDYISMALTIALKSDTATNVLAAQRDRLKDNDKKDRLNFLMPALSAKESDRDQFFAALHDKKGRAKESWVVTGLFYLNHPLRQATAMKYLPESLQWLEDIQRTGDIFFPANWLNAVFGYYQSPAAWKVVSGFLDAHPDYNPKLKNKILQATDNLHRAQRLLP</sequence>
<evidence type="ECO:0000256" key="4">
    <source>
        <dbReference type="ARBA" id="ARBA00012564"/>
    </source>
</evidence>
<evidence type="ECO:0000256" key="11">
    <source>
        <dbReference type="ARBA" id="ARBA00023049"/>
    </source>
</evidence>
<evidence type="ECO:0000256" key="1">
    <source>
        <dbReference type="ARBA" id="ARBA00000098"/>
    </source>
</evidence>
<evidence type="ECO:0000259" key="13">
    <source>
        <dbReference type="Pfam" id="PF01433"/>
    </source>
</evidence>
<dbReference type="Pfam" id="PF01433">
    <property type="entry name" value="Peptidase_M1"/>
    <property type="match status" value="1"/>
</dbReference>
<comment type="caution">
    <text evidence="15">The sequence shown here is derived from an EMBL/GenBank/DDBJ whole genome shotgun (WGS) entry which is preliminary data.</text>
</comment>
<dbReference type="GO" id="GO:0016020">
    <property type="term" value="C:membrane"/>
    <property type="evidence" value="ECO:0007669"/>
    <property type="project" value="TreeGrafter"/>
</dbReference>
<keyword evidence="10" id="KW-0862">Zinc</keyword>
<dbReference type="PANTHER" id="PTHR11533">
    <property type="entry name" value="PROTEASE M1 ZINC METALLOPROTEASE"/>
    <property type="match status" value="1"/>
</dbReference>
<evidence type="ECO:0000256" key="6">
    <source>
        <dbReference type="ARBA" id="ARBA00022438"/>
    </source>
</evidence>
<dbReference type="GO" id="GO:0016285">
    <property type="term" value="F:alanyl aminopeptidase activity"/>
    <property type="evidence" value="ECO:0007669"/>
    <property type="project" value="UniProtKB-EC"/>
</dbReference>
<dbReference type="InterPro" id="IPR001930">
    <property type="entry name" value="Peptidase_M1"/>
</dbReference>